<dbReference type="SUPFAM" id="SSF52210">
    <property type="entry name" value="Succinyl-CoA synthetase domains"/>
    <property type="match status" value="1"/>
</dbReference>
<evidence type="ECO:0000313" key="7">
    <source>
        <dbReference type="EMBL" id="PJC52412.1"/>
    </source>
</evidence>
<comment type="caution">
    <text evidence="7">The sequence shown here is derived from an EMBL/GenBank/DDBJ whole genome shotgun (WGS) entry which is preliminary data.</text>
</comment>
<dbReference type="SUPFAM" id="SSF56059">
    <property type="entry name" value="Glutathione synthetase ATP-binding domain-like"/>
    <property type="match status" value="1"/>
</dbReference>
<dbReference type="InterPro" id="IPR005809">
    <property type="entry name" value="Succ_CoA_ligase-like_bsu"/>
</dbReference>
<feature type="domain" description="ATP-citrate synthase citrate-binding" evidence="6">
    <location>
        <begin position="247"/>
        <end position="405"/>
    </location>
</feature>
<evidence type="ECO:0000313" key="8">
    <source>
        <dbReference type="Proteomes" id="UP000231456"/>
    </source>
</evidence>
<gene>
    <name evidence="7" type="ORF">CO030_03000</name>
</gene>
<keyword evidence="2" id="KW-0547">Nucleotide-binding</keyword>
<dbReference type="GO" id="GO:0005524">
    <property type="term" value="F:ATP binding"/>
    <property type="evidence" value="ECO:0007669"/>
    <property type="project" value="InterPro"/>
</dbReference>
<evidence type="ECO:0000256" key="3">
    <source>
        <dbReference type="ARBA" id="ARBA00023315"/>
    </source>
</evidence>
<keyword evidence="3" id="KW-0012">Acyltransferase</keyword>
<dbReference type="EMBL" id="PFRH01000098">
    <property type="protein sequence ID" value="PJC52412.1"/>
    <property type="molecule type" value="Genomic_DNA"/>
</dbReference>
<dbReference type="GO" id="GO:0042709">
    <property type="term" value="C:succinate-CoA ligase complex"/>
    <property type="evidence" value="ECO:0007669"/>
    <property type="project" value="TreeGrafter"/>
</dbReference>
<dbReference type="GO" id="GO:0005829">
    <property type="term" value="C:cytosol"/>
    <property type="evidence" value="ECO:0007669"/>
    <property type="project" value="TreeGrafter"/>
</dbReference>
<dbReference type="Pfam" id="PF08442">
    <property type="entry name" value="ATP-grasp_2"/>
    <property type="match status" value="1"/>
</dbReference>
<dbReference type="PANTHER" id="PTHR11815">
    <property type="entry name" value="SUCCINYL-COA SYNTHETASE BETA CHAIN"/>
    <property type="match status" value="1"/>
</dbReference>
<comment type="catalytic activity">
    <reaction evidence="4">
        <text>oxaloacetate + acetyl-CoA + ADP + phosphate = citrate + ATP + CoA</text>
        <dbReference type="Rhea" id="RHEA:21160"/>
        <dbReference type="ChEBI" id="CHEBI:16452"/>
        <dbReference type="ChEBI" id="CHEBI:16947"/>
        <dbReference type="ChEBI" id="CHEBI:30616"/>
        <dbReference type="ChEBI" id="CHEBI:43474"/>
        <dbReference type="ChEBI" id="CHEBI:57287"/>
        <dbReference type="ChEBI" id="CHEBI:57288"/>
        <dbReference type="ChEBI" id="CHEBI:456216"/>
        <dbReference type="EC" id="2.3.3.8"/>
    </reaction>
</comment>
<dbReference type="InterPro" id="IPR032263">
    <property type="entry name" value="Citrate-bd"/>
</dbReference>
<dbReference type="Gene3D" id="3.30.470.20">
    <property type="entry name" value="ATP-grasp fold, B domain"/>
    <property type="match status" value="1"/>
</dbReference>
<dbReference type="PIRSF" id="PIRSF001554">
    <property type="entry name" value="SucCS_beta"/>
    <property type="match status" value="1"/>
</dbReference>
<accession>A0A2M8F9J7</accession>
<reference evidence="8" key="1">
    <citation type="submission" date="2017-09" db="EMBL/GenBank/DDBJ databases">
        <title>Depth-based differentiation of microbial function through sediment-hosted aquifers and enrichment of novel symbionts in the deep terrestrial subsurface.</title>
        <authorList>
            <person name="Probst A.J."/>
            <person name="Ladd B."/>
            <person name="Jarett J.K."/>
            <person name="Geller-Mcgrath D.E."/>
            <person name="Sieber C.M.K."/>
            <person name="Emerson J.B."/>
            <person name="Anantharaman K."/>
            <person name="Thomas B.C."/>
            <person name="Malmstrom R."/>
            <person name="Stieglmeier M."/>
            <person name="Klingl A."/>
            <person name="Woyke T."/>
            <person name="Ryan C.M."/>
            <person name="Banfield J.F."/>
        </authorList>
    </citation>
    <scope>NUCLEOTIDE SEQUENCE [LARGE SCALE GENOMIC DNA]</scope>
</reference>
<dbReference type="Pfam" id="PF16114">
    <property type="entry name" value="Citrate_bind"/>
    <property type="match status" value="1"/>
</dbReference>
<dbReference type="InterPro" id="IPR013650">
    <property type="entry name" value="ATP-grasp_succ-CoA_synth-type"/>
</dbReference>
<keyword evidence="1" id="KW-0436">Ligase</keyword>
<evidence type="ECO:0000259" key="5">
    <source>
        <dbReference type="Pfam" id="PF08442"/>
    </source>
</evidence>
<dbReference type="Gene3D" id="3.40.50.261">
    <property type="entry name" value="Succinyl-CoA synthetase domains"/>
    <property type="match status" value="1"/>
</dbReference>
<evidence type="ECO:0000256" key="1">
    <source>
        <dbReference type="ARBA" id="ARBA00022598"/>
    </source>
</evidence>
<dbReference type="InterPro" id="IPR016102">
    <property type="entry name" value="Succinyl-CoA_synth-like"/>
</dbReference>
<dbReference type="GO" id="GO:0003878">
    <property type="term" value="F:ATP citrate synthase activity"/>
    <property type="evidence" value="ECO:0007669"/>
    <property type="project" value="UniProtKB-EC"/>
</dbReference>
<name>A0A2M8F9J7_9BACT</name>
<dbReference type="InterPro" id="IPR013815">
    <property type="entry name" value="ATP_grasp_subdomain_1"/>
</dbReference>
<organism evidence="7 8">
    <name type="scientific">Candidatus Magasanikbacteria bacterium CG_4_9_14_0_2_um_filter_42_11</name>
    <dbReference type="NCBI Taxonomy" id="1974643"/>
    <lineage>
        <taxon>Bacteria</taxon>
        <taxon>Candidatus Magasanikiibacteriota</taxon>
    </lineage>
</organism>
<protein>
    <submittedName>
        <fullName evidence="7">Uncharacterized protein</fullName>
    </submittedName>
</protein>
<dbReference type="GO" id="GO:0006099">
    <property type="term" value="P:tricarboxylic acid cycle"/>
    <property type="evidence" value="ECO:0007669"/>
    <property type="project" value="InterPro"/>
</dbReference>
<dbReference type="PANTHER" id="PTHR11815:SF10">
    <property type="entry name" value="SUCCINATE--COA LIGASE [GDP-FORMING] SUBUNIT BETA, MITOCHONDRIAL"/>
    <property type="match status" value="1"/>
</dbReference>
<dbReference type="GO" id="GO:0006104">
    <property type="term" value="P:succinyl-CoA metabolic process"/>
    <property type="evidence" value="ECO:0007669"/>
    <property type="project" value="TreeGrafter"/>
</dbReference>
<proteinExistence type="predicted"/>
<evidence type="ECO:0000256" key="4">
    <source>
        <dbReference type="ARBA" id="ARBA00047593"/>
    </source>
</evidence>
<feature type="domain" description="ATP-grasp fold succinyl-CoA synthetase-type" evidence="5">
    <location>
        <begin position="2"/>
        <end position="189"/>
    </location>
</feature>
<dbReference type="GO" id="GO:0004775">
    <property type="term" value="F:succinate-CoA ligase (ADP-forming) activity"/>
    <property type="evidence" value="ECO:0007669"/>
    <property type="project" value="TreeGrafter"/>
</dbReference>
<evidence type="ECO:0000259" key="6">
    <source>
        <dbReference type="Pfam" id="PF16114"/>
    </source>
</evidence>
<dbReference type="AlphaFoldDB" id="A0A2M8F9J7"/>
<evidence type="ECO:0000256" key="2">
    <source>
        <dbReference type="ARBA" id="ARBA00022741"/>
    </source>
</evidence>
<keyword evidence="3" id="KW-0808">Transferase</keyword>
<sequence>MNLYEFEGKQLFEKHGITIPRGIVVRREDEVSDVFSAQGGSALGGEVFNVSDVVVKAQVLSGKRGKNNGIRFCHKDEGIEHVQDIVEELFAMNIKGQYVAAVRIEEKLDIAEEHYMSITYDTNRKQPMLIYSAEGGMDIEDVADEKIVRVPLDIRNLKLEIGKNIPYVQELWNVFLQEDCRQVEINPLVKTASGEWIAADAKVALDDDAFYRHSADAKARAVEKGTDPKSITDWETFESRTMLGRPATEREIAVQEIDKGEKYYQGTAGKYIEMHGDMAVLFSGGGASIANMDALKQHGLSPANYTEYSGNPPREKVSSLAKIVLSKPNLKGLWICGGVANFTNIEATFQGIVDALDVVKPTYPIVVRRAGPFEKEGMALMKECAERNHLNMKLFGKEVSMSETAQVLAEMINKK</sequence>
<dbReference type="Gene3D" id="3.30.1490.20">
    <property type="entry name" value="ATP-grasp fold, A domain"/>
    <property type="match status" value="1"/>
</dbReference>
<dbReference type="Proteomes" id="UP000231456">
    <property type="component" value="Unassembled WGS sequence"/>
</dbReference>